<evidence type="ECO:0000256" key="3">
    <source>
        <dbReference type="ARBA" id="ARBA00022490"/>
    </source>
</evidence>
<evidence type="ECO:0000256" key="6">
    <source>
        <dbReference type="ARBA" id="ARBA00022807"/>
    </source>
</evidence>
<keyword evidence="5" id="KW-0378">Hydrolase</keyword>
<comment type="caution">
    <text evidence="9">The sequence shown here is derived from an EMBL/GenBank/DDBJ whole genome shotgun (WGS) entry which is preliminary data.</text>
</comment>
<dbReference type="PRINTS" id="PR00706">
    <property type="entry name" value="PYROGLUPTASE"/>
</dbReference>
<dbReference type="OrthoDB" id="9779738at2"/>
<dbReference type="Proteomes" id="UP000248863">
    <property type="component" value="Unassembled WGS sequence"/>
</dbReference>
<comment type="similarity">
    <text evidence="1">Belongs to the peptidase C15 family.</text>
</comment>
<dbReference type="InterPro" id="IPR016125">
    <property type="entry name" value="Peptidase_C15-like"/>
</dbReference>
<dbReference type="GO" id="GO:0005829">
    <property type="term" value="C:cytosol"/>
    <property type="evidence" value="ECO:0007669"/>
    <property type="project" value="InterPro"/>
</dbReference>
<evidence type="ECO:0000256" key="5">
    <source>
        <dbReference type="ARBA" id="ARBA00022801"/>
    </source>
</evidence>
<dbReference type="SUPFAM" id="SSF53182">
    <property type="entry name" value="Pyrrolidone carboxyl peptidase (pyroglutamate aminopeptidase)"/>
    <property type="match status" value="1"/>
</dbReference>
<dbReference type="InterPro" id="IPR000816">
    <property type="entry name" value="Peptidase_C15"/>
</dbReference>
<dbReference type="AlphaFoldDB" id="A0A327KKD6"/>
<evidence type="ECO:0000256" key="1">
    <source>
        <dbReference type="ARBA" id="ARBA00006641"/>
    </source>
</evidence>
<keyword evidence="10" id="KW-1185">Reference proteome</keyword>
<gene>
    <name evidence="9" type="ORF">CH338_11920</name>
</gene>
<name>A0A327KKD6_9BRAD</name>
<evidence type="ECO:0000256" key="8">
    <source>
        <dbReference type="ARBA" id="ARBA00031559"/>
    </source>
</evidence>
<dbReference type="Pfam" id="PF01470">
    <property type="entry name" value="Peptidase_C15"/>
    <property type="match status" value="1"/>
</dbReference>
<reference evidence="9 10" key="1">
    <citation type="submission" date="2017-07" db="EMBL/GenBank/DDBJ databases">
        <title>Draft Genome Sequences of Select Purple Nonsulfur Bacteria.</title>
        <authorList>
            <person name="Lasarre B."/>
            <person name="Mckinlay J.B."/>
        </authorList>
    </citation>
    <scope>NUCLEOTIDE SEQUENCE [LARGE SCALE GENOMIC DNA]</scope>
    <source>
        <strain evidence="9 10">DSM 11907</strain>
    </source>
</reference>
<dbReference type="PANTHER" id="PTHR23402:SF1">
    <property type="entry name" value="PYROGLUTAMYL-PEPTIDASE I"/>
    <property type="match status" value="1"/>
</dbReference>
<keyword evidence="4" id="KW-0645">Protease</keyword>
<dbReference type="GO" id="GO:0006508">
    <property type="term" value="P:proteolysis"/>
    <property type="evidence" value="ECO:0007669"/>
    <property type="project" value="UniProtKB-KW"/>
</dbReference>
<keyword evidence="6" id="KW-0788">Thiol protease</keyword>
<accession>A0A327KKD6</accession>
<keyword evidence="3" id="KW-0963">Cytoplasm</keyword>
<evidence type="ECO:0000256" key="4">
    <source>
        <dbReference type="ARBA" id="ARBA00022670"/>
    </source>
</evidence>
<proteinExistence type="inferred from homology"/>
<evidence type="ECO:0000313" key="10">
    <source>
        <dbReference type="Proteomes" id="UP000248863"/>
    </source>
</evidence>
<organism evidence="9 10">
    <name type="scientific">Rhodoplanes elegans</name>
    <dbReference type="NCBI Taxonomy" id="29408"/>
    <lineage>
        <taxon>Bacteria</taxon>
        <taxon>Pseudomonadati</taxon>
        <taxon>Pseudomonadota</taxon>
        <taxon>Alphaproteobacteria</taxon>
        <taxon>Hyphomicrobiales</taxon>
        <taxon>Nitrobacteraceae</taxon>
        <taxon>Rhodoplanes</taxon>
    </lineage>
</organism>
<evidence type="ECO:0000313" key="9">
    <source>
        <dbReference type="EMBL" id="RAI38681.1"/>
    </source>
</evidence>
<dbReference type="EMBL" id="NPEU01000113">
    <property type="protein sequence ID" value="RAI38681.1"/>
    <property type="molecule type" value="Genomic_DNA"/>
</dbReference>
<dbReference type="PANTHER" id="PTHR23402">
    <property type="entry name" value="PROTEASE FAMILY C15 PYROGLUTAMYL-PEPTIDASE I-RELATED"/>
    <property type="match status" value="1"/>
</dbReference>
<evidence type="ECO:0000256" key="2">
    <source>
        <dbReference type="ARBA" id="ARBA00019191"/>
    </source>
</evidence>
<dbReference type="InterPro" id="IPR036440">
    <property type="entry name" value="Peptidase_C15-like_sf"/>
</dbReference>
<dbReference type="Gene3D" id="3.40.630.20">
    <property type="entry name" value="Peptidase C15, pyroglutamyl peptidase I-like"/>
    <property type="match status" value="1"/>
</dbReference>
<dbReference type="GO" id="GO:0016920">
    <property type="term" value="F:pyroglutamyl-peptidase activity"/>
    <property type="evidence" value="ECO:0007669"/>
    <property type="project" value="InterPro"/>
</dbReference>
<sequence length="245" mass="26671">MGPGLGADAPPRNDRANIARSIPREAEMTTLLITGFGRFPGAPSNPTAAIVRDLIRRRRPALAAHRLVGHVFETCWEAVDRDLPMLVDRERPEIVVLLGVATRADRVRLELVARNRRTILFPDAGGARSDVIRIAPGAPFFRPGRFPVARLAAALRRGGLVPALSRNAGGYLCNYAYWRALDAAQVPGGPRLVVFVHVPPLHRLRDGGRSPSPTSRRPAGRRLVTAHDRLVTGLEHLLVAALAHP</sequence>
<evidence type="ECO:0000256" key="7">
    <source>
        <dbReference type="ARBA" id="ARBA00030836"/>
    </source>
</evidence>
<protein>
    <recommendedName>
        <fullName evidence="2">Pyrrolidone-carboxylate peptidase</fullName>
    </recommendedName>
    <alternativeName>
        <fullName evidence="7">5-oxoprolyl-peptidase</fullName>
    </alternativeName>
    <alternativeName>
        <fullName evidence="8">Pyroglutamyl-peptidase I</fullName>
    </alternativeName>
</protein>